<proteinExistence type="predicted"/>
<feature type="domain" description="CobE/GbiG C-terminal" evidence="1">
    <location>
        <begin position="2"/>
        <end position="123"/>
    </location>
</feature>
<dbReference type="EMBL" id="JBHTMC010000020">
    <property type="protein sequence ID" value="MFD1263900.1"/>
    <property type="molecule type" value="Genomic_DNA"/>
</dbReference>
<evidence type="ECO:0000259" key="1">
    <source>
        <dbReference type="Pfam" id="PF01890"/>
    </source>
</evidence>
<organism evidence="2 3">
    <name type="scientific">Thauera mechernichensis</name>
    <dbReference type="NCBI Taxonomy" id="82788"/>
    <lineage>
        <taxon>Bacteria</taxon>
        <taxon>Pseudomonadati</taxon>
        <taxon>Pseudomonadota</taxon>
        <taxon>Betaproteobacteria</taxon>
        <taxon>Rhodocyclales</taxon>
        <taxon>Zoogloeaceae</taxon>
        <taxon>Thauera</taxon>
    </lineage>
</organism>
<accession>A0ABW3WF67</accession>
<sequence>MIVAGFGCRAGASAAALQAALDAALVTVRARRPGLPGPDVLAAPLDRLAMLEPLADALGARLVGVDEVALRGQHTPTRSLRILAVRGCGSVAEAAALATAGPLSRLLVARHISPDRSATCALAQGSQT</sequence>
<protein>
    <submittedName>
        <fullName evidence="2">Cobalamin biosynthesis protein</fullName>
    </submittedName>
</protein>
<dbReference type="SUPFAM" id="SSF159664">
    <property type="entry name" value="CobE/GbiG C-terminal domain-like"/>
    <property type="match status" value="1"/>
</dbReference>
<dbReference type="Pfam" id="PF01890">
    <property type="entry name" value="CbiG_C"/>
    <property type="match status" value="1"/>
</dbReference>
<dbReference type="RefSeq" id="WP_002927856.1">
    <property type="nucleotide sequence ID" value="NZ_JARQZE010000005.1"/>
</dbReference>
<name>A0ABW3WF67_9RHOO</name>
<dbReference type="InterPro" id="IPR036518">
    <property type="entry name" value="CobE/GbiG_C_sf"/>
</dbReference>
<evidence type="ECO:0000313" key="3">
    <source>
        <dbReference type="Proteomes" id="UP001597158"/>
    </source>
</evidence>
<comment type="caution">
    <text evidence="2">The sequence shown here is derived from an EMBL/GenBank/DDBJ whole genome shotgun (WGS) entry which is preliminary data.</text>
</comment>
<dbReference type="InterPro" id="IPR002750">
    <property type="entry name" value="CobE/GbiG_C"/>
</dbReference>
<gene>
    <name evidence="2" type="ORF">ACFQ4M_09905</name>
</gene>
<dbReference type="Gene3D" id="3.30.420.180">
    <property type="entry name" value="CobE/GbiG C-terminal domain"/>
    <property type="match status" value="1"/>
</dbReference>
<keyword evidence="3" id="KW-1185">Reference proteome</keyword>
<dbReference type="Proteomes" id="UP001597158">
    <property type="component" value="Unassembled WGS sequence"/>
</dbReference>
<evidence type="ECO:0000313" key="2">
    <source>
        <dbReference type="EMBL" id="MFD1263900.1"/>
    </source>
</evidence>
<reference evidence="3" key="1">
    <citation type="journal article" date="2019" name="Int. J. Syst. Evol. Microbiol.">
        <title>The Global Catalogue of Microorganisms (GCM) 10K type strain sequencing project: providing services to taxonomists for standard genome sequencing and annotation.</title>
        <authorList>
            <consortium name="The Broad Institute Genomics Platform"/>
            <consortium name="The Broad Institute Genome Sequencing Center for Infectious Disease"/>
            <person name="Wu L."/>
            <person name="Ma J."/>
        </authorList>
    </citation>
    <scope>NUCLEOTIDE SEQUENCE [LARGE SCALE GENOMIC DNA]</scope>
    <source>
        <strain evidence="3">CCUG 48884</strain>
    </source>
</reference>